<dbReference type="InterPro" id="IPR036291">
    <property type="entry name" value="NAD(P)-bd_dom_sf"/>
</dbReference>
<dbReference type="Pfam" id="PF01370">
    <property type="entry name" value="Epimerase"/>
    <property type="match status" value="1"/>
</dbReference>
<feature type="domain" description="NAD-dependent epimerase/dehydratase" evidence="1">
    <location>
        <begin position="3"/>
        <end position="173"/>
    </location>
</feature>
<dbReference type="HOGENOM" id="CLU_007383_6_0_1"/>
<dbReference type="Proteomes" id="UP000013827">
    <property type="component" value="Unassembled WGS sequence"/>
</dbReference>
<dbReference type="RefSeq" id="XP_005759950.1">
    <property type="nucleotide sequence ID" value="XM_005759893.1"/>
</dbReference>
<dbReference type="GO" id="GO:0005737">
    <property type="term" value="C:cytoplasm"/>
    <property type="evidence" value="ECO:0007669"/>
    <property type="project" value="TreeGrafter"/>
</dbReference>
<dbReference type="PANTHER" id="PTHR48079:SF6">
    <property type="entry name" value="NAD(P)-BINDING DOMAIN-CONTAINING PROTEIN-RELATED"/>
    <property type="match status" value="1"/>
</dbReference>
<dbReference type="OMA" id="TAWANLV"/>
<dbReference type="Gene3D" id="3.40.50.720">
    <property type="entry name" value="NAD(P)-binding Rossmann-like Domain"/>
    <property type="match status" value="1"/>
</dbReference>
<reference evidence="2" key="2">
    <citation type="submission" date="2024-10" db="UniProtKB">
        <authorList>
            <consortium name="EnsemblProtists"/>
        </authorList>
    </citation>
    <scope>IDENTIFICATION</scope>
</reference>
<dbReference type="AlphaFoldDB" id="A0A0D3I8D6"/>
<dbReference type="PaxDb" id="2903-EOD07521"/>
<sequence length="336" mass="35639">MRVLVTGSTGFVGSHVCRLLVDRQHTVFGLCRDSSARLPQGCTTVCGDLEDVASLDAALRESAFDVVINVAGVYAWWLADASLFDRVNVAGVRNLIEALRKHPGAALVQVSTVLAYGRCCAPQEVFAEETPPGPHASAYAASKHRGDAIAQEAFASGTVRGSTLFLACCIGADPKLVDAESDVMRMLDLVQGSVPATIAGEVVFTYVSRLSTRTFYALIAELSGQPAPAFEIPAWVARLSARTMTAWANLVSGRPPTAPTDLVRTAVSGTLCFDAGKSKRELGMEYTPIRVAFAEAIDLITDTTTRTGEDERDGAMIAAEQRGRLVEEGERGGDGG</sequence>
<organism evidence="2 3">
    <name type="scientific">Emiliania huxleyi (strain CCMP1516)</name>
    <dbReference type="NCBI Taxonomy" id="280463"/>
    <lineage>
        <taxon>Eukaryota</taxon>
        <taxon>Haptista</taxon>
        <taxon>Haptophyta</taxon>
        <taxon>Prymnesiophyceae</taxon>
        <taxon>Isochrysidales</taxon>
        <taxon>Noelaerhabdaceae</taxon>
        <taxon>Emiliania</taxon>
    </lineage>
</organism>
<evidence type="ECO:0000313" key="2">
    <source>
        <dbReference type="EnsemblProtists" id="EOD07521"/>
    </source>
</evidence>
<proteinExistence type="predicted"/>
<keyword evidence="3" id="KW-1185">Reference proteome</keyword>
<dbReference type="SUPFAM" id="SSF51735">
    <property type="entry name" value="NAD(P)-binding Rossmann-fold domains"/>
    <property type="match status" value="1"/>
</dbReference>
<evidence type="ECO:0000313" key="3">
    <source>
        <dbReference type="Proteomes" id="UP000013827"/>
    </source>
</evidence>
<name>A0A0D3I8D6_EMIH1</name>
<evidence type="ECO:0000259" key="1">
    <source>
        <dbReference type="Pfam" id="PF01370"/>
    </source>
</evidence>
<dbReference type="EnsemblProtists" id="EOD07521">
    <property type="protein sequence ID" value="EOD07521"/>
    <property type="gene ID" value="EMIHUDRAFT_218490"/>
</dbReference>
<dbReference type="InterPro" id="IPR051783">
    <property type="entry name" value="NAD(P)-dependent_oxidoreduct"/>
</dbReference>
<dbReference type="GeneID" id="17253671"/>
<dbReference type="InterPro" id="IPR001509">
    <property type="entry name" value="Epimerase_deHydtase"/>
</dbReference>
<accession>A0A0D3I8D6</accession>
<dbReference type="KEGG" id="ehx:EMIHUDRAFT_218490"/>
<reference evidence="3" key="1">
    <citation type="journal article" date="2013" name="Nature">
        <title>Pan genome of the phytoplankton Emiliania underpins its global distribution.</title>
        <authorList>
            <person name="Read B.A."/>
            <person name="Kegel J."/>
            <person name="Klute M.J."/>
            <person name="Kuo A."/>
            <person name="Lefebvre S.C."/>
            <person name="Maumus F."/>
            <person name="Mayer C."/>
            <person name="Miller J."/>
            <person name="Monier A."/>
            <person name="Salamov A."/>
            <person name="Young J."/>
            <person name="Aguilar M."/>
            <person name="Claverie J.M."/>
            <person name="Frickenhaus S."/>
            <person name="Gonzalez K."/>
            <person name="Herman E.K."/>
            <person name="Lin Y.C."/>
            <person name="Napier J."/>
            <person name="Ogata H."/>
            <person name="Sarno A.F."/>
            <person name="Shmutz J."/>
            <person name="Schroeder D."/>
            <person name="de Vargas C."/>
            <person name="Verret F."/>
            <person name="von Dassow P."/>
            <person name="Valentin K."/>
            <person name="Van de Peer Y."/>
            <person name="Wheeler G."/>
            <person name="Dacks J.B."/>
            <person name="Delwiche C.F."/>
            <person name="Dyhrman S.T."/>
            <person name="Glockner G."/>
            <person name="John U."/>
            <person name="Richards T."/>
            <person name="Worden A.Z."/>
            <person name="Zhang X."/>
            <person name="Grigoriev I.V."/>
            <person name="Allen A.E."/>
            <person name="Bidle K."/>
            <person name="Borodovsky M."/>
            <person name="Bowler C."/>
            <person name="Brownlee C."/>
            <person name="Cock J.M."/>
            <person name="Elias M."/>
            <person name="Gladyshev V.N."/>
            <person name="Groth M."/>
            <person name="Guda C."/>
            <person name="Hadaegh A."/>
            <person name="Iglesias-Rodriguez M.D."/>
            <person name="Jenkins J."/>
            <person name="Jones B.M."/>
            <person name="Lawson T."/>
            <person name="Leese F."/>
            <person name="Lindquist E."/>
            <person name="Lobanov A."/>
            <person name="Lomsadze A."/>
            <person name="Malik S.B."/>
            <person name="Marsh M.E."/>
            <person name="Mackinder L."/>
            <person name="Mock T."/>
            <person name="Mueller-Roeber B."/>
            <person name="Pagarete A."/>
            <person name="Parker M."/>
            <person name="Probert I."/>
            <person name="Quesneville H."/>
            <person name="Raines C."/>
            <person name="Rensing S.A."/>
            <person name="Riano-Pachon D.M."/>
            <person name="Richier S."/>
            <person name="Rokitta S."/>
            <person name="Shiraiwa Y."/>
            <person name="Soanes D.M."/>
            <person name="van der Giezen M."/>
            <person name="Wahlund T.M."/>
            <person name="Williams B."/>
            <person name="Wilson W."/>
            <person name="Wolfe G."/>
            <person name="Wurch L.L."/>
        </authorList>
    </citation>
    <scope>NUCLEOTIDE SEQUENCE</scope>
</reference>
<dbReference type="STRING" id="2903.R1D9I9"/>
<protein>
    <recommendedName>
        <fullName evidence="1">NAD-dependent epimerase/dehydratase domain-containing protein</fullName>
    </recommendedName>
</protein>
<dbReference type="PANTHER" id="PTHR48079">
    <property type="entry name" value="PROTEIN YEEZ"/>
    <property type="match status" value="1"/>
</dbReference>
<dbReference type="eggNOG" id="KOG1502">
    <property type="taxonomic scope" value="Eukaryota"/>
</dbReference>
<dbReference type="GO" id="GO:0004029">
    <property type="term" value="F:aldehyde dehydrogenase (NAD+) activity"/>
    <property type="evidence" value="ECO:0007669"/>
    <property type="project" value="TreeGrafter"/>
</dbReference>